<dbReference type="SUPFAM" id="SSF56601">
    <property type="entry name" value="beta-lactamase/transpeptidase-like"/>
    <property type="match status" value="1"/>
</dbReference>
<dbReference type="GO" id="GO:0008658">
    <property type="term" value="F:penicillin binding"/>
    <property type="evidence" value="ECO:0007669"/>
    <property type="project" value="InterPro"/>
</dbReference>
<keyword evidence="13" id="KW-0511">Multifunctional enzyme</keyword>
<dbReference type="Pfam" id="PF00912">
    <property type="entry name" value="Transgly"/>
    <property type="match status" value="1"/>
</dbReference>
<evidence type="ECO:0000256" key="13">
    <source>
        <dbReference type="ARBA" id="ARBA00023268"/>
    </source>
</evidence>
<keyword evidence="12 17" id="KW-0472">Membrane</keyword>
<comment type="caution">
    <text evidence="20">The sequence shown here is derived from an EMBL/GenBank/DDBJ whole genome shotgun (WGS) entry which is preliminary data.</text>
</comment>
<evidence type="ECO:0000256" key="7">
    <source>
        <dbReference type="ARBA" id="ARBA00022676"/>
    </source>
</evidence>
<dbReference type="InterPro" id="IPR036950">
    <property type="entry name" value="PBP_transglycosylase"/>
</dbReference>
<keyword evidence="17" id="KW-1133">Transmembrane helix</keyword>
<evidence type="ECO:0000256" key="8">
    <source>
        <dbReference type="ARBA" id="ARBA00022679"/>
    </source>
</evidence>
<dbReference type="PANTHER" id="PTHR32282">
    <property type="entry name" value="BINDING PROTEIN TRANSPEPTIDASE, PUTATIVE-RELATED"/>
    <property type="match status" value="1"/>
</dbReference>
<evidence type="ECO:0000256" key="4">
    <source>
        <dbReference type="ARBA" id="ARBA00022475"/>
    </source>
</evidence>
<keyword evidence="4" id="KW-1003">Cell membrane</keyword>
<sequence length="941" mass="103095">MPTRRYHRQPRIAAIIGQRLLSRRAIPAILTVAGIGLLISAATVLWWSRDLPDPSNIQQNPINESTKIYDYTGTHLLYEIGEAKLTRVDLADMSPLLIKATLAAEDDKFYEHNGIAISGILRGIILKPLSGQRAQGGSTITQQLIKNSILSPERTIQRKVKEWVLAIELEQRFTKDQILEMYLNTIPYGSRSHGVEAAAQTFFGTSAKNLNIAQSATLAAMVQAPTYYSPYGSHQEDLKTRQEYVIGRMKDLAMITPEEADRAKGESLVFQKASENIQAPHFVFYIKELLDEEYGERVVDQGGLKVITTLDMNLQLIAEETLKKYRDRLKVGGAKNASLVAMNPKNGDVLSMVGSIDYFDADIDGNVNVSIRKRSPGSSIKPFVYAAAFQKGYRPETILVDAETDFGQGYIPKNYDLQQHGPVSMRQALASSYNIPAVQTLYLAGVKYAVELAQKMGLATLTDPDRYGLSLVLGGGEVRLLDLTSAYGVFANEGVRFPSRAILKVEHGKETLFDVSKEPPKTGEIALEPQTARMTTDVLADNSARAAVFGSNSALTLGIRPSAAKTGTTQDFRDGWTVGYTPSLVTGVWTGNNDNSPMNGKSAGAHTAAPIWNEFMKRALEKTPIERFTAPEVLPPAAHPIIGGALPEVKGKWVPETQTLYTIDCPIDSGQIRTFKELRSILFYTRKGDPNGPPPARAEADPQFVHWEAATAAWREKHAKEKKDDINEPMYVSSLPTPSCNIGSSDELPKVKITSPEGTVLKESPVTVRAEIDSPHPIKTVRFLLDNQEIASRGPNDSYEAAFSFPPSFSGRKTLLIQAITENSLIGTAHRTFIINPDSSAPKVTLHTPANNATIAATSFPLEIKTTATDTSGITLVDILYTKEGSEGTKRIARVSSPTGNNRYDTKWQDAPGSGTYTIYAVAYDKTGNTAESERKTIIIK</sequence>
<dbReference type="GO" id="GO:0005886">
    <property type="term" value="C:plasma membrane"/>
    <property type="evidence" value="ECO:0007669"/>
    <property type="project" value="UniProtKB-SubCell"/>
</dbReference>
<dbReference type="Gene3D" id="3.40.710.10">
    <property type="entry name" value="DD-peptidase/beta-lactamase superfamily"/>
    <property type="match status" value="1"/>
</dbReference>
<dbReference type="Pfam" id="PF17957">
    <property type="entry name" value="Big_7"/>
    <property type="match status" value="1"/>
</dbReference>
<evidence type="ECO:0000259" key="18">
    <source>
        <dbReference type="Pfam" id="PF00905"/>
    </source>
</evidence>
<keyword evidence="17" id="KW-0812">Transmembrane</keyword>
<dbReference type="GO" id="GO:0008955">
    <property type="term" value="F:peptidoglycan glycosyltransferase activity"/>
    <property type="evidence" value="ECO:0007669"/>
    <property type="project" value="UniProtKB-EC"/>
</dbReference>
<evidence type="ECO:0000256" key="2">
    <source>
        <dbReference type="ARBA" id="ARBA00007090"/>
    </source>
</evidence>
<dbReference type="PANTHER" id="PTHR32282:SF11">
    <property type="entry name" value="PENICILLIN-BINDING PROTEIN 1B"/>
    <property type="match status" value="1"/>
</dbReference>
<dbReference type="Proteomes" id="UP000177528">
    <property type="component" value="Unassembled WGS sequence"/>
</dbReference>
<keyword evidence="9" id="KW-0378">Hydrolase</keyword>
<dbReference type="GO" id="GO:0071555">
    <property type="term" value="P:cell wall organization"/>
    <property type="evidence" value="ECO:0007669"/>
    <property type="project" value="UniProtKB-KW"/>
</dbReference>
<name>A0A1G1X5L2_9BACT</name>
<comment type="similarity">
    <text evidence="2">In the C-terminal section; belongs to the transpeptidase family.</text>
</comment>
<evidence type="ECO:0000256" key="5">
    <source>
        <dbReference type="ARBA" id="ARBA00022645"/>
    </source>
</evidence>
<keyword evidence="6" id="KW-0645">Protease</keyword>
<keyword evidence="10" id="KW-0133">Cell shape</keyword>
<accession>A0A1G1X5L2</accession>
<dbReference type="InterPro" id="IPR013783">
    <property type="entry name" value="Ig-like_fold"/>
</dbReference>
<dbReference type="EMBL" id="MHHR01000009">
    <property type="protein sequence ID" value="OGY34850.1"/>
    <property type="molecule type" value="Genomic_DNA"/>
</dbReference>
<evidence type="ECO:0000313" key="20">
    <source>
        <dbReference type="EMBL" id="OGY34850.1"/>
    </source>
</evidence>
<dbReference type="InterPro" id="IPR050396">
    <property type="entry name" value="Glycosyltr_51/Transpeptidase"/>
</dbReference>
<dbReference type="Gene3D" id="2.60.40.10">
    <property type="entry name" value="Immunoglobulins"/>
    <property type="match status" value="1"/>
</dbReference>
<keyword evidence="8" id="KW-0808">Transferase</keyword>
<keyword evidence="7" id="KW-0328">Glycosyltransferase</keyword>
<dbReference type="GO" id="GO:0030288">
    <property type="term" value="C:outer membrane-bounded periplasmic space"/>
    <property type="evidence" value="ECO:0007669"/>
    <property type="project" value="TreeGrafter"/>
</dbReference>
<dbReference type="Pfam" id="PF00905">
    <property type="entry name" value="Transpeptidase"/>
    <property type="match status" value="1"/>
</dbReference>
<dbReference type="GO" id="GO:0009252">
    <property type="term" value="P:peptidoglycan biosynthetic process"/>
    <property type="evidence" value="ECO:0007669"/>
    <property type="project" value="UniProtKB-KW"/>
</dbReference>
<dbReference type="GO" id="GO:0008360">
    <property type="term" value="P:regulation of cell shape"/>
    <property type="evidence" value="ECO:0007669"/>
    <property type="project" value="UniProtKB-KW"/>
</dbReference>
<dbReference type="InterPro" id="IPR023346">
    <property type="entry name" value="Lysozyme-like_dom_sf"/>
</dbReference>
<protein>
    <submittedName>
        <fullName evidence="20">Uncharacterized protein</fullName>
    </submittedName>
</protein>
<comment type="subcellular location">
    <subcellularLocation>
        <location evidence="1">Cell membrane</location>
    </subcellularLocation>
</comment>
<evidence type="ECO:0000313" key="21">
    <source>
        <dbReference type="Proteomes" id="UP000177528"/>
    </source>
</evidence>
<dbReference type="Gene3D" id="1.10.3810.10">
    <property type="entry name" value="Biosynthetic peptidoglycan transglycosylase-like"/>
    <property type="match status" value="1"/>
</dbReference>
<gene>
    <name evidence="20" type="ORF">A3D99_03005</name>
</gene>
<evidence type="ECO:0000259" key="19">
    <source>
        <dbReference type="Pfam" id="PF00912"/>
    </source>
</evidence>
<evidence type="ECO:0000256" key="14">
    <source>
        <dbReference type="ARBA" id="ARBA00023316"/>
    </source>
</evidence>
<dbReference type="AlphaFoldDB" id="A0A1G1X5L2"/>
<evidence type="ECO:0000256" key="12">
    <source>
        <dbReference type="ARBA" id="ARBA00023136"/>
    </source>
</evidence>
<dbReference type="InterPro" id="IPR012338">
    <property type="entry name" value="Beta-lactam/transpept-like"/>
</dbReference>
<keyword evidence="14" id="KW-0961">Cell wall biogenesis/degradation</keyword>
<keyword evidence="11" id="KW-0573">Peptidoglycan synthesis</keyword>
<feature type="transmembrane region" description="Helical" evidence="17">
    <location>
        <begin position="25"/>
        <end position="47"/>
    </location>
</feature>
<proteinExistence type="inferred from homology"/>
<evidence type="ECO:0000256" key="3">
    <source>
        <dbReference type="ARBA" id="ARBA00007739"/>
    </source>
</evidence>
<keyword evidence="5" id="KW-0121">Carboxypeptidase</keyword>
<evidence type="ECO:0000256" key="6">
    <source>
        <dbReference type="ARBA" id="ARBA00022670"/>
    </source>
</evidence>
<feature type="domain" description="Penicillin-binding protein transpeptidase" evidence="18">
    <location>
        <begin position="338"/>
        <end position="617"/>
    </location>
</feature>
<organism evidence="20 21">
    <name type="scientific">Candidatus Andersenbacteria bacterium RIFCSPHIGHO2_12_FULL_45_11</name>
    <dbReference type="NCBI Taxonomy" id="1797281"/>
    <lineage>
        <taxon>Bacteria</taxon>
        <taxon>Candidatus Anderseniibacteriota</taxon>
    </lineage>
</organism>
<evidence type="ECO:0000256" key="17">
    <source>
        <dbReference type="SAM" id="Phobius"/>
    </source>
</evidence>
<dbReference type="GO" id="GO:0009002">
    <property type="term" value="F:serine-type D-Ala-D-Ala carboxypeptidase activity"/>
    <property type="evidence" value="ECO:0007669"/>
    <property type="project" value="UniProtKB-EC"/>
</dbReference>
<evidence type="ECO:0000256" key="10">
    <source>
        <dbReference type="ARBA" id="ARBA00022960"/>
    </source>
</evidence>
<comment type="similarity">
    <text evidence="3">In the N-terminal section; belongs to the glycosyltransferase 51 family.</text>
</comment>
<evidence type="ECO:0000256" key="11">
    <source>
        <dbReference type="ARBA" id="ARBA00022984"/>
    </source>
</evidence>
<evidence type="ECO:0000256" key="15">
    <source>
        <dbReference type="ARBA" id="ARBA00034000"/>
    </source>
</evidence>
<dbReference type="FunFam" id="1.10.3810.10:FF:000001">
    <property type="entry name" value="Penicillin-binding protein 1A"/>
    <property type="match status" value="1"/>
</dbReference>
<dbReference type="GO" id="GO:0006508">
    <property type="term" value="P:proteolysis"/>
    <property type="evidence" value="ECO:0007669"/>
    <property type="project" value="UniProtKB-KW"/>
</dbReference>
<evidence type="ECO:0000256" key="16">
    <source>
        <dbReference type="ARBA" id="ARBA00049902"/>
    </source>
</evidence>
<comment type="catalytic activity">
    <reaction evidence="15">
        <text>Preferential cleavage: (Ac)2-L-Lys-D-Ala-|-D-Ala. Also transpeptidation of peptidyl-alanyl moieties that are N-acyl substituents of D-alanine.</text>
        <dbReference type="EC" id="3.4.16.4"/>
    </reaction>
</comment>
<evidence type="ECO:0000256" key="9">
    <source>
        <dbReference type="ARBA" id="ARBA00022801"/>
    </source>
</evidence>
<reference evidence="20 21" key="1">
    <citation type="journal article" date="2016" name="Nat. Commun.">
        <title>Thousands of microbial genomes shed light on interconnected biogeochemical processes in an aquifer system.</title>
        <authorList>
            <person name="Anantharaman K."/>
            <person name="Brown C.T."/>
            <person name="Hug L.A."/>
            <person name="Sharon I."/>
            <person name="Castelle C.J."/>
            <person name="Probst A.J."/>
            <person name="Thomas B.C."/>
            <person name="Singh A."/>
            <person name="Wilkins M.J."/>
            <person name="Karaoz U."/>
            <person name="Brodie E.L."/>
            <person name="Williams K.H."/>
            <person name="Hubbard S.S."/>
            <person name="Banfield J.F."/>
        </authorList>
    </citation>
    <scope>NUCLEOTIDE SEQUENCE [LARGE SCALE GENOMIC DNA]</scope>
</reference>
<dbReference type="SUPFAM" id="SSF53955">
    <property type="entry name" value="Lysozyme-like"/>
    <property type="match status" value="1"/>
</dbReference>
<evidence type="ECO:0000256" key="1">
    <source>
        <dbReference type="ARBA" id="ARBA00004236"/>
    </source>
</evidence>
<dbReference type="InterPro" id="IPR001264">
    <property type="entry name" value="Glyco_trans_51"/>
</dbReference>
<comment type="catalytic activity">
    <reaction evidence="16">
        <text>[GlcNAc-(1-&gt;4)-Mur2Ac(oyl-L-Ala-gamma-D-Glu-L-Lys-D-Ala-D-Ala)](n)-di-trans,octa-cis-undecaprenyl diphosphate + beta-D-GlcNAc-(1-&gt;4)-Mur2Ac(oyl-L-Ala-gamma-D-Glu-L-Lys-D-Ala-D-Ala)-di-trans,octa-cis-undecaprenyl diphosphate = [GlcNAc-(1-&gt;4)-Mur2Ac(oyl-L-Ala-gamma-D-Glu-L-Lys-D-Ala-D-Ala)](n+1)-di-trans,octa-cis-undecaprenyl diphosphate + di-trans,octa-cis-undecaprenyl diphosphate + H(+)</text>
        <dbReference type="Rhea" id="RHEA:23708"/>
        <dbReference type="Rhea" id="RHEA-COMP:9602"/>
        <dbReference type="Rhea" id="RHEA-COMP:9603"/>
        <dbReference type="ChEBI" id="CHEBI:15378"/>
        <dbReference type="ChEBI" id="CHEBI:58405"/>
        <dbReference type="ChEBI" id="CHEBI:60033"/>
        <dbReference type="ChEBI" id="CHEBI:78435"/>
        <dbReference type="EC" id="2.4.99.28"/>
    </reaction>
</comment>
<dbReference type="InterPro" id="IPR001460">
    <property type="entry name" value="PCN-bd_Tpept"/>
</dbReference>
<feature type="domain" description="Glycosyl transferase family 51" evidence="19">
    <location>
        <begin position="77"/>
        <end position="250"/>
    </location>
</feature>